<evidence type="ECO:0000256" key="1">
    <source>
        <dbReference type="SAM" id="SignalP"/>
    </source>
</evidence>
<dbReference type="RefSeq" id="WP_348946143.1">
    <property type="nucleotide sequence ID" value="NZ_CP157355.1"/>
</dbReference>
<dbReference type="InterPro" id="IPR000572">
    <property type="entry name" value="OxRdtase_Mopterin-bd_dom"/>
</dbReference>
<reference evidence="3" key="1">
    <citation type="submission" date="2024-05" db="EMBL/GenBank/DDBJ databases">
        <authorList>
            <person name="Yang L."/>
            <person name="Pan L."/>
        </authorList>
    </citation>
    <scope>NUCLEOTIDE SEQUENCE</scope>
    <source>
        <strain evidence="3">FCG-7</strain>
    </source>
</reference>
<gene>
    <name evidence="3" type="ORF">ABHF33_06475</name>
</gene>
<accession>A0AAU7FDS2</accession>
<keyword evidence="1" id="KW-0732">Signal</keyword>
<organism evidence="3">
    <name type="scientific">Chitinibacter mangrovi</name>
    <dbReference type="NCBI Taxonomy" id="3153927"/>
    <lineage>
        <taxon>Bacteria</taxon>
        <taxon>Pseudomonadati</taxon>
        <taxon>Pseudomonadota</taxon>
        <taxon>Betaproteobacteria</taxon>
        <taxon>Neisseriales</taxon>
        <taxon>Chitinibacteraceae</taxon>
        <taxon>Chitinibacter</taxon>
    </lineage>
</organism>
<proteinExistence type="predicted"/>
<dbReference type="SUPFAM" id="SSF56524">
    <property type="entry name" value="Oxidoreductase molybdopterin-binding domain"/>
    <property type="match status" value="1"/>
</dbReference>
<dbReference type="EMBL" id="CP157355">
    <property type="protein sequence ID" value="XBM01906.1"/>
    <property type="molecule type" value="Genomic_DNA"/>
</dbReference>
<evidence type="ECO:0000313" key="3">
    <source>
        <dbReference type="EMBL" id="XBM01906.1"/>
    </source>
</evidence>
<dbReference type="InterPro" id="IPR036374">
    <property type="entry name" value="OxRdtase_Mopterin-bd_sf"/>
</dbReference>
<dbReference type="KEGG" id="cmav:ABHF33_06475"/>
<dbReference type="Gene3D" id="3.90.420.10">
    <property type="entry name" value="Oxidoreductase, molybdopterin-binding domain"/>
    <property type="match status" value="1"/>
</dbReference>
<dbReference type="Pfam" id="PF00174">
    <property type="entry name" value="Oxidored_molyb"/>
    <property type="match status" value="1"/>
</dbReference>
<feature type="chain" id="PRO_5043705878" evidence="1">
    <location>
        <begin position="20"/>
        <end position="158"/>
    </location>
</feature>
<dbReference type="AlphaFoldDB" id="A0AAU7FDS2"/>
<protein>
    <submittedName>
        <fullName evidence="3">Molybdopterin-dependent oxidoreductase</fullName>
    </submittedName>
</protein>
<feature type="signal peptide" evidence="1">
    <location>
        <begin position="1"/>
        <end position="19"/>
    </location>
</feature>
<evidence type="ECO:0000259" key="2">
    <source>
        <dbReference type="Pfam" id="PF00174"/>
    </source>
</evidence>
<sequence>MLRHLLLVLFVMLTGLAHAAETGKPKVILNVVGKVTTPLAFSLAELDKLPQKKMTVSTPWYPEPQTFEGPLLRDVLQQAKLKGETLKLQALNDYTIDVPAADSQQYDVIVASRLNGKTMSVREKGPLFIMYPFDQHEKLRKTEYYRRCAWQLKQIIVE</sequence>
<name>A0AAU7FDS2_9NEIS</name>
<feature type="domain" description="Oxidoreductase molybdopterin-binding" evidence="2">
    <location>
        <begin position="29"/>
        <end position="128"/>
    </location>
</feature>